<feature type="transmembrane region" description="Helical" evidence="2">
    <location>
        <begin position="37"/>
        <end position="57"/>
    </location>
</feature>
<evidence type="ECO:0000313" key="4">
    <source>
        <dbReference type="Proteomes" id="UP000267029"/>
    </source>
</evidence>
<dbReference type="SUPFAM" id="SSF75304">
    <property type="entry name" value="Amidase signature (AS) enzymes"/>
    <property type="match status" value="1"/>
</dbReference>
<evidence type="ECO:0000313" key="3">
    <source>
        <dbReference type="EMBL" id="VDD78423.1"/>
    </source>
</evidence>
<keyword evidence="1" id="KW-0175">Coiled coil</keyword>
<feature type="coiled-coil region" evidence="1">
    <location>
        <begin position="56"/>
        <end position="83"/>
    </location>
</feature>
<dbReference type="EMBL" id="UXSR01001638">
    <property type="protein sequence ID" value="VDD78423.1"/>
    <property type="molecule type" value="Genomic_DNA"/>
</dbReference>
<dbReference type="InterPro" id="IPR052096">
    <property type="entry name" value="Endocannabinoid_amidase"/>
</dbReference>
<dbReference type="PANTHER" id="PTHR45847">
    <property type="entry name" value="FATTY ACID AMIDE HYDROLASE"/>
    <property type="match status" value="1"/>
</dbReference>
<gene>
    <name evidence="3" type="ORF">MCOS_LOCUS4426</name>
</gene>
<organism evidence="3 4">
    <name type="scientific">Mesocestoides corti</name>
    <name type="common">Flatworm</name>
    <dbReference type="NCBI Taxonomy" id="53468"/>
    <lineage>
        <taxon>Eukaryota</taxon>
        <taxon>Metazoa</taxon>
        <taxon>Spiralia</taxon>
        <taxon>Lophotrochozoa</taxon>
        <taxon>Platyhelminthes</taxon>
        <taxon>Cestoda</taxon>
        <taxon>Eucestoda</taxon>
        <taxon>Cyclophyllidea</taxon>
        <taxon>Mesocestoididae</taxon>
        <taxon>Mesocestoides</taxon>
    </lineage>
</organism>
<evidence type="ECO:0008006" key="5">
    <source>
        <dbReference type="Google" id="ProtNLM"/>
    </source>
</evidence>
<dbReference type="InterPro" id="IPR036928">
    <property type="entry name" value="AS_sf"/>
</dbReference>
<sequence length="173" mass="19988">MSVNVHLEVYSYQRLTETSMAELVDDFWNFLTEVDKWKVIGSVSITFLTIVLIRRMARKRNVMGRLRKKQKQLQEARSRLRDRVRTYPPLSHLKELDALQVQQRLQANEMTPLEALRLYQKRMVDALESNCICEIIEEAEAVAMSVSADVQSPIRGMPVSLKECTEVAGYDSP</sequence>
<dbReference type="AlphaFoldDB" id="A0A0R3UBX7"/>
<dbReference type="Gene3D" id="3.90.1300.10">
    <property type="entry name" value="Amidase signature (AS) domain"/>
    <property type="match status" value="1"/>
</dbReference>
<evidence type="ECO:0000256" key="1">
    <source>
        <dbReference type="SAM" id="Coils"/>
    </source>
</evidence>
<proteinExistence type="predicted"/>
<name>A0A0R3UBX7_MESCO</name>
<keyword evidence="2" id="KW-1133">Transmembrane helix</keyword>
<feature type="non-terminal residue" evidence="3">
    <location>
        <position position="173"/>
    </location>
</feature>
<keyword evidence="4" id="KW-1185">Reference proteome</keyword>
<protein>
    <recommendedName>
        <fullName evidence="5">Amidase domain-containing protein</fullName>
    </recommendedName>
</protein>
<dbReference type="STRING" id="53468.A0A0R3UBX7"/>
<reference evidence="3 4" key="1">
    <citation type="submission" date="2018-10" db="EMBL/GenBank/DDBJ databases">
        <authorList>
            <consortium name="Pathogen Informatics"/>
        </authorList>
    </citation>
    <scope>NUCLEOTIDE SEQUENCE [LARGE SCALE GENOMIC DNA]</scope>
</reference>
<dbReference type="GO" id="GO:0009062">
    <property type="term" value="P:fatty acid catabolic process"/>
    <property type="evidence" value="ECO:0007669"/>
    <property type="project" value="TreeGrafter"/>
</dbReference>
<accession>A0A0R3UBX7</accession>
<dbReference type="GO" id="GO:0004040">
    <property type="term" value="F:amidase activity"/>
    <property type="evidence" value="ECO:0007669"/>
    <property type="project" value="TreeGrafter"/>
</dbReference>
<dbReference type="PANTHER" id="PTHR45847:SF6">
    <property type="entry name" value="FATTY ACID AMIDE HYDROLASE"/>
    <property type="match status" value="1"/>
</dbReference>
<dbReference type="Proteomes" id="UP000267029">
    <property type="component" value="Unassembled WGS sequence"/>
</dbReference>
<evidence type="ECO:0000256" key="2">
    <source>
        <dbReference type="SAM" id="Phobius"/>
    </source>
</evidence>
<keyword evidence="2" id="KW-0472">Membrane</keyword>
<keyword evidence="2" id="KW-0812">Transmembrane</keyword>
<dbReference type="GO" id="GO:0017064">
    <property type="term" value="F:fatty acid amide hydrolase activity"/>
    <property type="evidence" value="ECO:0007669"/>
    <property type="project" value="TreeGrafter"/>
</dbReference>